<dbReference type="EMBL" id="JNAH01000003">
    <property type="protein sequence ID" value="KGF88291.1"/>
    <property type="molecule type" value="Genomic_DNA"/>
</dbReference>
<name>A0A0A1ZIC0_PROMR</name>
<evidence type="ECO:0000313" key="2">
    <source>
        <dbReference type="Proteomes" id="UP000030598"/>
    </source>
</evidence>
<evidence type="ECO:0000313" key="1">
    <source>
        <dbReference type="EMBL" id="KGF88291.1"/>
    </source>
</evidence>
<gene>
    <name evidence="1" type="ORF">EU91_0222</name>
</gene>
<dbReference type="Proteomes" id="UP000030598">
    <property type="component" value="Unassembled WGS sequence"/>
</dbReference>
<sequence length="42" mass="4495">MNSKLPAPAIAAAINPKSVGIVRDAKIKDANVISMMKFKLIK</sequence>
<comment type="caution">
    <text evidence="1">The sequence shown here is derived from an EMBL/GenBank/DDBJ whole genome shotgun (WGS) entry which is preliminary data.</text>
</comment>
<protein>
    <submittedName>
        <fullName evidence="1">Uncharacterized protein</fullName>
    </submittedName>
</protein>
<accession>A0A0A1ZIC0</accession>
<dbReference type="STRING" id="59925.EU91_0222"/>
<dbReference type="AlphaFoldDB" id="A0A0A1ZIC0"/>
<reference evidence="2" key="1">
    <citation type="journal article" date="2014" name="Sci. Data">
        <title>Genomes of diverse isolates of the marine cyanobacterium Prochlorococcus.</title>
        <authorList>
            <person name="Biller S."/>
            <person name="Berube P."/>
            <person name="Thompson J."/>
            <person name="Kelly L."/>
            <person name="Roggensack S."/>
            <person name="Awad L."/>
            <person name="Roache-Johnson K."/>
            <person name="Ding H."/>
            <person name="Giovannoni S.J."/>
            <person name="Moore L.R."/>
            <person name="Chisholm S.W."/>
        </authorList>
    </citation>
    <scope>NUCLEOTIDE SEQUENCE [LARGE SCALE GENOMIC DNA]</scope>
    <source>
        <strain evidence="2">GP2</strain>
    </source>
</reference>
<organism evidence="1 2">
    <name type="scientific">Prochlorococcus marinus str. GP2</name>
    <dbReference type="NCBI Taxonomy" id="59925"/>
    <lineage>
        <taxon>Bacteria</taxon>
        <taxon>Bacillati</taxon>
        <taxon>Cyanobacteriota</taxon>
        <taxon>Cyanophyceae</taxon>
        <taxon>Synechococcales</taxon>
        <taxon>Prochlorococcaceae</taxon>
        <taxon>Prochlorococcus</taxon>
    </lineage>
</organism>
<proteinExistence type="predicted"/>